<dbReference type="EMBL" id="JAWDJW010001682">
    <property type="protein sequence ID" value="KAK3078699.1"/>
    <property type="molecule type" value="Genomic_DNA"/>
</dbReference>
<sequence>QYSRAIENYDLALAKDRAKDPTILACLGRVWLMRGKQEKSLQAMKTALDYSQSALAVAPEQIHFKFNVAFVQIQIAQLIHALGESARQLSDVEAAAQGLDEAIDAFSAIARSPNPPFPKHDIEQRANMGRNTMRKQLERAVQSQREYEERNASRLQAAREQREGEIRKREEEKRKVVEAAEEQRRVVAEERRRMQERDRELAEQRAEEDRRREELEMTTDEETGERRKRVKKKAAAKRKKKGEESDVTDGEGTDGGTRDRQRSEATTGTPAASGDEERPRKKKKRKLERKSERKSKNEGKFKSKEIIEDSDEDDDDLKAMAGNAALAKKVNSPAAEEEDEEMEDEEDEVVRPRKKAAKVIDEDEDDEEEEEEEREREDDAASGDLAIDPDLDVEMPDGDEPGVTAAGDADHGGDAVEPTGAAFDEEN</sequence>
<name>A0ACC3DPU6_9PEZI</name>
<reference evidence="1" key="1">
    <citation type="submission" date="2024-09" db="EMBL/GenBank/DDBJ databases">
        <title>Black Yeasts Isolated from many extreme environments.</title>
        <authorList>
            <person name="Coleine C."/>
            <person name="Stajich J.E."/>
            <person name="Selbmann L."/>
        </authorList>
    </citation>
    <scope>NUCLEOTIDE SEQUENCE</scope>
    <source>
        <strain evidence="1">CCFEE 5737</strain>
    </source>
</reference>
<proteinExistence type="predicted"/>
<comment type="caution">
    <text evidence="1">The sequence shown here is derived from an EMBL/GenBank/DDBJ whole genome shotgun (WGS) entry which is preliminary data.</text>
</comment>
<protein>
    <submittedName>
        <fullName evidence="1">Uncharacterized protein</fullName>
    </submittedName>
</protein>
<dbReference type="Proteomes" id="UP001186974">
    <property type="component" value="Unassembled WGS sequence"/>
</dbReference>
<organism evidence="1 2">
    <name type="scientific">Coniosporium uncinatum</name>
    <dbReference type="NCBI Taxonomy" id="93489"/>
    <lineage>
        <taxon>Eukaryota</taxon>
        <taxon>Fungi</taxon>
        <taxon>Dikarya</taxon>
        <taxon>Ascomycota</taxon>
        <taxon>Pezizomycotina</taxon>
        <taxon>Dothideomycetes</taxon>
        <taxon>Dothideomycetes incertae sedis</taxon>
        <taxon>Coniosporium</taxon>
    </lineage>
</organism>
<evidence type="ECO:0000313" key="1">
    <source>
        <dbReference type="EMBL" id="KAK3078699.1"/>
    </source>
</evidence>
<keyword evidence="2" id="KW-1185">Reference proteome</keyword>
<accession>A0ACC3DPU6</accession>
<gene>
    <name evidence="1" type="ORF">LTS18_006849</name>
</gene>
<feature type="non-terminal residue" evidence="1">
    <location>
        <position position="1"/>
    </location>
</feature>
<evidence type="ECO:0000313" key="2">
    <source>
        <dbReference type="Proteomes" id="UP001186974"/>
    </source>
</evidence>